<proteinExistence type="predicted"/>
<dbReference type="AlphaFoldDB" id="A0A6J4KFW0"/>
<accession>A0A6J4KFW0</accession>
<feature type="region of interest" description="Disordered" evidence="1">
    <location>
        <begin position="1"/>
        <end position="88"/>
    </location>
</feature>
<reference evidence="2" key="1">
    <citation type="submission" date="2020-02" db="EMBL/GenBank/DDBJ databases">
        <authorList>
            <person name="Meier V. D."/>
        </authorList>
    </citation>
    <scope>NUCLEOTIDE SEQUENCE</scope>
    <source>
        <strain evidence="2">AVDCRST_MAG40</strain>
    </source>
</reference>
<feature type="non-terminal residue" evidence="2">
    <location>
        <position position="88"/>
    </location>
</feature>
<evidence type="ECO:0000256" key="1">
    <source>
        <dbReference type="SAM" id="MobiDB-lite"/>
    </source>
</evidence>
<feature type="compositionally biased region" description="Low complexity" evidence="1">
    <location>
        <begin position="57"/>
        <end position="78"/>
    </location>
</feature>
<protein>
    <submittedName>
        <fullName evidence="2">Excinuclease ABC subunit B</fullName>
    </submittedName>
</protein>
<dbReference type="EMBL" id="CADCTX010000151">
    <property type="protein sequence ID" value="CAA9303757.1"/>
    <property type="molecule type" value="Genomic_DNA"/>
</dbReference>
<gene>
    <name evidence="2" type="ORF">AVDCRST_MAG40-535</name>
</gene>
<feature type="non-terminal residue" evidence="2">
    <location>
        <position position="1"/>
    </location>
</feature>
<feature type="compositionally biased region" description="Basic and acidic residues" evidence="1">
    <location>
        <begin position="18"/>
        <end position="29"/>
    </location>
</feature>
<organism evidence="2">
    <name type="scientific">uncultured Gemmatimonadaceae bacterium</name>
    <dbReference type="NCBI Taxonomy" id="246130"/>
    <lineage>
        <taxon>Bacteria</taxon>
        <taxon>Pseudomonadati</taxon>
        <taxon>Gemmatimonadota</taxon>
        <taxon>Gemmatimonadia</taxon>
        <taxon>Gemmatimonadales</taxon>
        <taxon>Gemmatimonadaceae</taxon>
        <taxon>environmental samples</taxon>
    </lineage>
</organism>
<sequence length="88" mass="9766">ARVEVRPHGAVHPRRRPAPRDRRARDRPPARRPVPDAPGRDRLGEDDDRRQRHRAARPAGARALAQQDAGGAALRGAQELLPAERGRV</sequence>
<name>A0A6J4KFW0_9BACT</name>
<feature type="compositionally biased region" description="Basic and acidic residues" evidence="1">
    <location>
        <begin position="38"/>
        <end position="50"/>
    </location>
</feature>
<evidence type="ECO:0000313" key="2">
    <source>
        <dbReference type="EMBL" id="CAA9303757.1"/>
    </source>
</evidence>